<dbReference type="Pfam" id="PF03916">
    <property type="entry name" value="NrfD"/>
    <property type="match status" value="1"/>
</dbReference>
<comment type="similarity">
    <text evidence="2">Belongs to the NrfD family.</text>
</comment>
<dbReference type="Proteomes" id="UP000005496">
    <property type="component" value="Unassembled WGS sequence"/>
</dbReference>
<evidence type="ECO:0000256" key="5">
    <source>
        <dbReference type="ARBA" id="ARBA00022989"/>
    </source>
</evidence>
<dbReference type="eggNOG" id="COG5557">
    <property type="taxonomic scope" value="Bacteria"/>
</dbReference>
<dbReference type="AlphaFoldDB" id="D6SSM2"/>
<evidence type="ECO:0000256" key="1">
    <source>
        <dbReference type="ARBA" id="ARBA00004651"/>
    </source>
</evidence>
<reference evidence="7" key="1">
    <citation type="submission" date="2010-05" db="EMBL/GenBank/DDBJ databases">
        <title>The draft genome of Desulfonatronospira thiodismutans ASO3-1.</title>
        <authorList>
            <consortium name="US DOE Joint Genome Institute (JGI-PGF)"/>
            <person name="Lucas S."/>
            <person name="Copeland A."/>
            <person name="Lapidus A."/>
            <person name="Cheng J.-F."/>
            <person name="Bruce D."/>
            <person name="Goodwin L."/>
            <person name="Pitluck S."/>
            <person name="Chertkov O."/>
            <person name="Brettin T."/>
            <person name="Detter J.C."/>
            <person name="Han C."/>
            <person name="Land M.L."/>
            <person name="Hauser L."/>
            <person name="Kyrpides N."/>
            <person name="Mikhailova N."/>
            <person name="Muyzer G."/>
            <person name="Woyke T."/>
        </authorList>
    </citation>
    <scope>NUCLEOTIDE SEQUENCE [LARGE SCALE GENOMIC DNA]</scope>
    <source>
        <strain evidence="7">ASO3-1</strain>
    </source>
</reference>
<proteinExistence type="inferred from homology"/>
<dbReference type="EMBL" id="ACJN02000003">
    <property type="protein sequence ID" value="EFI33688.1"/>
    <property type="molecule type" value="Genomic_DNA"/>
</dbReference>
<dbReference type="InterPro" id="IPR052049">
    <property type="entry name" value="Electron_transfer_protein"/>
</dbReference>
<dbReference type="InterPro" id="IPR005614">
    <property type="entry name" value="NrfD-like"/>
</dbReference>
<comment type="subcellular location">
    <subcellularLocation>
        <location evidence="1">Cell membrane</location>
        <topology evidence="1">Multi-pass membrane protein</topology>
    </subcellularLocation>
</comment>
<dbReference type="OrthoDB" id="9772767at2"/>
<evidence type="ECO:0000256" key="2">
    <source>
        <dbReference type="ARBA" id="ARBA00008929"/>
    </source>
</evidence>
<evidence type="ECO:0000256" key="3">
    <source>
        <dbReference type="ARBA" id="ARBA00022475"/>
    </source>
</evidence>
<keyword evidence="6" id="KW-0472">Membrane</keyword>
<dbReference type="PANTHER" id="PTHR34856:SF2">
    <property type="entry name" value="PROTEIN NRFD"/>
    <property type="match status" value="1"/>
</dbReference>
<keyword evidence="5" id="KW-1133">Transmembrane helix</keyword>
<evidence type="ECO:0000256" key="4">
    <source>
        <dbReference type="ARBA" id="ARBA00022692"/>
    </source>
</evidence>
<comment type="caution">
    <text evidence="7">The sequence shown here is derived from an EMBL/GenBank/DDBJ whole genome shotgun (WGS) entry which is preliminary data.</text>
</comment>
<keyword evidence="4" id="KW-0812">Transmembrane</keyword>
<keyword evidence="3" id="KW-1003">Cell membrane</keyword>
<dbReference type="PANTHER" id="PTHR34856">
    <property type="entry name" value="PROTEIN NRFD"/>
    <property type="match status" value="1"/>
</dbReference>
<evidence type="ECO:0000313" key="7">
    <source>
        <dbReference type="EMBL" id="EFI33688.1"/>
    </source>
</evidence>
<protein>
    <submittedName>
        <fullName evidence="7">Polysulphide reductase NrfD</fullName>
    </submittedName>
</protein>
<dbReference type="RefSeq" id="WP_008871037.1">
    <property type="nucleotide sequence ID" value="NZ_ACJN02000003.1"/>
</dbReference>
<accession>D6SSM2</accession>
<keyword evidence="8" id="KW-1185">Reference proteome</keyword>
<name>D6SSM2_9BACT</name>
<gene>
    <name evidence="7" type="ORF">Dthio_PD1027</name>
</gene>
<organism evidence="7 8">
    <name type="scientific">Desulfonatronospira thiodismutans ASO3-1</name>
    <dbReference type="NCBI Taxonomy" id="555779"/>
    <lineage>
        <taxon>Bacteria</taxon>
        <taxon>Pseudomonadati</taxon>
        <taxon>Thermodesulfobacteriota</taxon>
        <taxon>Desulfovibrionia</taxon>
        <taxon>Desulfovibrionales</taxon>
        <taxon>Desulfonatronovibrionaceae</taxon>
        <taxon>Desulfonatronospira</taxon>
    </lineage>
</organism>
<dbReference type="GO" id="GO:0005886">
    <property type="term" value="C:plasma membrane"/>
    <property type="evidence" value="ECO:0007669"/>
    <property type="project" value="UniProtKB-SubCell"/>
</dbReference>
<sequence>MSKAWFGLLGIGLLIGLFTALTVVVRGLGVYNLNDVTFWALPMAGYLFFALTAAGLTLLSSLPSIFGLKEYYPFAKRAALLAFATLLVGIMCKGLDLGPMSTLLNTVWIGLSPNPASPIWWMAVLYGFYLAFVLIKFYFINKGEWHTTRSWTGGLLALGLMIMAYTALSIVFGTADARPAFFGHFTALYFAVTALTSGMAAIVLASFVHSAIRGSMSQQEETAFDKVAKIFAVMLAIALFVFILRAIIGYTSLQVEFQGFRYIAGTGIYQMELWLGLIIPLILMVVPAIRKTAAGKVVASVLALVGMFAGRLVMLLSAQVMPIGAMAETRPEIVTYTPSFFEWGTIILALSLCLMIYSLGVKYLNLEATPEH</sequence>
<evidence type="ECO:0000256" key="6">
    <source>
        <dbReference type="ARBA" id="ARBA00023136"/>
    </source>
</evidence>
<evidence type="ECO:0000313" key="8">
    <source>
        <dbReference type="Proteomes" id="UP000005496"/>
    </source>
</evidence>